<protein>
    <recommendedName>
        <fullName evidence="2">PF03932 family protein CutC</fullName>
    </recommendedName>
</protein>
<dbReference type="RefSeq" id="WP_370873851.1">
    <property type="nucleotide sequence ID" value="NZ_JAUSUF010000011.1"/>
</dbReference>
<evidence type="ECO:0000256" key="2">
    <source>
        <dbReference type="HAMAP-Rule" id="MF_00795"/>
    </source>
</evidence>
<comment type="caution">
    <text evidence="2">Once thought to be involved in copper homeostasis, experiments in E.coli have shown this is not the case.</text>
</comment>
<dbReference type="InterPro" id="IPR005627">
    <property type="entry name" value="CutC-like"/>
</dbReference>
<gene>
    <name evidence="2" type="primary">cutC</name>
    <name evidence="3" type="ORF">J2S18_002555</name>
</gene>
<dbReference type="Proteomes" id="UP001228504">
    <property type="component" value="Unassembled WGS sequence"/>
</dbReference>
<comment type="caution">
    <text evidence="3">The sequence shown here is derived from an EMBL/GenBank/DDBJ whole genome shotgun (WGS) entry which is preliminary data.</text>
</comment>
<dbReference type="PANTHER" id="PTHR12598:SF0">
    <property type="entry name" value="COPPER HOMEOSTASIS PROTEIN CUTC HOMOLOG"/>
    <property type="match status" value="1"/>
</dbReference>
<evidence type="ECO:0000313" key="3">
    <source>
        <dbReference type="EMBL" id="MDQ0150606.1"/>
    </source>
</evidence>
<comment type="similarity">
    <text evidence="1 2">Belongs to the CutC family.</text>
</comment>
<dbReference type="HAMAP" id="MF_00795">
    <property type="entry name" value="CutC"/>
    <property type="match status" value="1"/>
</dbReference>
<evidence type="ECO:0000256" key="1">
    <source>
        <dbReference type="ARBA" id="ARBA00007768"/>
    </source>
</evidence>
<proteinExistence type="inferred from homology"/>
<dbReference type="InterPro" id="IPR036822">
    <property type="entry name" value="CutC-like_dom_sf"/>
</dbReference>
<dbReference type="Gene3D" id="3.20.20.380">
    <property type="entry name" value="Copper homeostasis (CutC) domain"/>
    <property type="match status" value="1"/>
</dbReference>
<sequence length="248" mass="27701">MNKIVEVCCGSYYDCLQAYKGNADRVELNSALYMGGLTPTVASLILTKKNTNLKVICMVRPRGAGFCYDKEDYETILLDVKSMMENGADGIAFGCLDSEGNIDISKTKEVIEIVKSYGKDKEVVFHRAFDCVNNPYDSMEILIDLGVDRVLTSGLEEKAIYGIKLLKDLQKKYGDRIEILAGSGMNSENAREFMESTGITQVHSSCKTWLKDKTTTKNNVSYAYSDDEYGYDVVDCNLVKELVKVIKE</sequence>
<dbReference type="Pfam" id="PF03932">
    <property type="entry name" value="CutC"/>
    <property type="match status" value="1"/>
</dbReference>
<reference evidence="3 4" key="1">
    <citation type="submission" date="2023-07" db="EMBL/GenBank/DDBJ databases">
        <title>Genomic Encyclopedia of Type Strains, Phase IV (KMG-IV): sequencing the most valuable type-strain genomes for metagenomic binning, comparative biology and taxonomic classification.</title>
        <authorList>
            <person name="Goeker M."/>
        </authorList>
    </citation>
    <scope>NUCLEOTIDE SEQUENCE [LARGE SCALE GENOMIC DNA]</scope>
    <source>
        <strain evidence="3 4">DSM 20694</strain>
    </source>
</reference>
<keyword evidence="4" id="KW-1185">Reference proteome</keyword>
<organism evidence="3 4">
    <name type="scientific">Eubacterium multiforme</name>
    <dbReference type="NCBI Taxonomy" id="83339"/>
    <lineage>
        <taxon>Bacteria</taxon>
        <taxon>Bacillati</taxon>
        <taxon>Bacillota</taxon>
        <taxon>Clostridia</taxon>
        <taxon>Eubacteriales</taxon>
        <taxon>Eubacteriaceae</taxon>
        <taxon>Eubacterium</taxon>
    </lineage>
</organism>
<evidence type="ECO:0000313" key="4">
    <source>
        <dbReference type="Proteomes" id="UP001228504"/>
    </source>
</evidence>
<dbReference type="EMBL" id="JAUSUF010000011">
    <property type="protein sequence ID" value="MDQ0150606.1"/>
    <property type="molecule type" value="Genomic_DNA"/>
</dbReference>
<name>A0ABT9UW96_9FIRM</name>
<accession>A0ABT9UW96</accession>
<dbReference type="SUPFAM" id="SSF110395">
    <property type="entry name" value="CutC-like"/>
    <property type="match status" value="1"/>
</dbReference>
<keyword evidence="2" id="KW-0963">Cytoplasm</keyword>
<dbReference type="PANTHER" id="PTHR12598">
    <property type="entry name" value="COPPER HOMEOSTASIS PROTEIN CUTC"/>
    <property type="match status" value="1"/>
</dbReference>
<comment type="subcellular location">
    <subcellularLocation>
        <location evidence="2">Cytoplasm</location>
    </subcellularLocation>
</comment>